<dbReference type="InterPro" id="IPR000866">
    <property type="entry name" value="AhpC/TSA"/>
</dbReference>
<keyword evidence="16" id="KW-1185">Reference proteome</keyword>
<comment type="catalytic activity">
    <reaction evidence="12">
        <text>a hydroperoxide + [thioredoxin]-dithiol = an alcohol + [thioredoxin]-disulfide + H2O</text>
        <dbReference type="Rhea" id="RHEA:62620"/>
        <dbReference type="Rhea" id="RHEA-COMP:10698"/>
        <dbReference type="Rhea" id="RHEA-COMP:10700"/>
        <dbReference type="ChEBI" id="CHEBI:15377"/>
        <dbReference type="ChEBI" id="CHEBI:29950"/>
        <dbReference type="ChEBI" id="CHEBI:30879"/>
        <dbReference type="ChEBI" id="CHEBI:35924"/>
        <dbReference type="ChEBI" id="CHEBI:50058"/>
        <dbReference type="EC" id="1.11.1.24"/>
    </reaction>
</comment>
<comment type="function">
    <text evidence="1">Thiol-specific peroxidase that catalyzes the reduction of hydrogen peroxide and organic hydroperoxides to water and alcohols, respectively. Plays a role in cell protection against oxidative stress by detoxifying peroxides and as sensor of hydrogen peroxide-mediated signaling events.</text>
</comment>
<dbReference type="RefSeq" id="WP_012823529.1">
    <property type="nucleotide sequence ID" value="NC_013422.1"/>
</dbReference>
<evidence type="ECO:0000256" key="9">
    <source>
        <dbReference type="ARBA" id="ARBA00032824"/>
    </source>
</evidence>
<dbReference type="InterPro" id="IPR013766">
    <property type="entry name" value="Thioredoxin_domain"/>
</dbReference>
<keyword evidence="6" id="KW-0560">Oxidoreductase</keyword>
<dbReference type="AlphaFoldDB" id="D0KYH0"/>
<feature type="active site" description="Cysteine sulfenic acid (-SOH) intermediate; for peroxidase activity" evidence="13">
    <location>
        <position position="46"/>
    </location>
</feature>
<gene>
    <name evidence="15" type="ordered locus">Hneap_0640</name>
</gene>
<accession>D0KYH0</accession>
<dbReference type="InterPro" id="IPR024706">
    <property type="entry name" value="Peroxiredoxin_AhpC-typ"/>
</dbReference>
<keyword evidence="4" id="KW-0575">Peroxidase</keyword>
<evidence type="ECO:0000313" key="15">
    <source>
        <dbReference type="EMBL" id="ACX95493.1"/>
    </source>
</evidence>
<dbReference type="Gene3D" id="3.40.30.10">
    <property type="entry name" value="Glutaredoxin"/>
    <property type="match status" value="1"/>
</dbReference>
<dbReference type="KEGG" id="hna:Hneap_0640"/>
<dbReference type="InterPro" id="IPR050924">
    <property type="entry name" value="Peroxiredoxin_BCP/PrxQ"/>
</dbReference>
<evidence type="ECO:0000256" key="8">
    <source>
        <dbReference type="ARBA" id="ARBA00023284"/>
    </source>
</evidence>
<dbReference type="Proteomes" id="UP000009102">
    <property type="component" value="Chromosome"/>
</dbReference>
<organism evidence="15 16">
    <name type="scientific">Halothiobacillus neapolitanus (strain ATCC 23641 / DSM 15147 / CIP 104769 / NCIMB 8539 / c2)</name>
    <name type="common">Thiobacillus neapolitanus</name>
    <dbReference type="NCBI Taxonomy" id="555778"/>
    <lineage>
        <taxon>Bacteria</taxon>
        <taxon>Pseudomonadati</taxon>
        <taxon>Pseudomonadota</taxon>
        <taxon>Gammaproteobacteria</taxon>
        <taxon>Chromatiales</taxon>
        <taxon>Halothiobacillaceae</taxon>
        <taxon>Halothiobacillus</taxon>
    </lineage>
</organism>
<evidence type="ECO:0000256" key="2">
    <source>
        <dbReference type="ARBA" id="ARBA00011245"/>
    </source>
</evidence>
<dbReference type="PANTHER" id="PTHR42801">
    <property type="entry name" value="THIOREDOXIN-DEPENDENT PEROXIDE REDUCTASE"/>
    <property type="match status" value="1"/>
</dbReference>
<evidence type="ECO:0000256" key="4">
    <source>
        <dbReference type="ARBA" id="ARBA00022559"/>
    </source>
</evidence>
<dbReference type="GO" id="GO:0005737">
    <property type="term" value="C:cytoplasm"/>
    <property type="evidence" value="ECO:0007669"/>
    <property type="project" value="TreeGrafter"/>
</dbReference>
<evidence type="ECO:0000256" key="12">
    <source>
        <dbReference type="ARBA" id="ARBA00049091"/>
    </source>
</evidence>
<evidence type="ECO:0000256" key="13">
    <source>
        <dbReference type="PIRSR" id="PIRSR000239-1"/>
    </source>
</evidence>
<sequence length="158" mass="17280">MSELIKGSVVPSFTGATTDGGQICETTYSGKWLVLYFYPRDNTPGCTTEAQDFQRLLPSFDEADAVVVGVSNDDQASHARFCAKQGLSFPLIADTEQTVSRAFDVIREKSMYGKTFEGIERSTFLIAPDGQIHTVWRKVKVPGHAEAVLAAIREAGRS</sequence>
<dbReference type="EMBL" id="CP001801">
    <property type="protein sequence ID" value="ACX95493.1"/>
    <property type="molecule type" value="Genomic_DNA"/>
</dbReference>
<proteinExistence type="inferred from homology"/>
<dbReference type="EC" id="1.11.1.24" evidence="3"/>
<comment type="subunit">
    <text evidence="2">Monomer.</text>
</comment>
<dbReference type="GO" id="GO:0008379">
    <property type="term" value="F:thioredoxin peroxidase activity"/>
    <property type="evidence" value="ECO:0007669"/>
    <property type="project" value="TreeGrafter"/>
</dbReference>
<dbReference type="HOGENOM" id="CLU_042529_14_1_6"/>
<evidence type="ECO:0000256" key="10">
    <source>
        <dbReference type="ARBA" id="ARBA00038489"/>
    </source>
</evidence>
<dbReference type="PROSITE" id="PS51352">
    <property type="entry name" value="THIOREDOXIN_2"/>
    <property type="match status" value="1"/>
</dbReference>
<comment type="similarity">
    <text evidence="10">Belongs to the peroxiredoxin family. BCP/PrxQ subfamily.</text>
</comment>
<dbReference type="eggNOG" id="COG1225">
    <property type="taxonomic scope" value="Bacteria"/>
</dbReference>
<evidence type="ECO:0000256" key="3">
    <source>
        <dbReference type="ARBA" id="ARBA00013017"/>
    </source>
</evidence>
<dbReference type="PANTHER" id="PTHR42801:SF4">
    <property type="entry name" value="AHPC_TSA FAMILY PROTEIN"/>
    <property type="match status" value="1"/>
</dbReference>
<evidence type="ECO:0000313" key="16">
    <source>
        <dbReference type="Proteomes" id="UP000009102"/>
    </source>
</evidence>
<evidence type="ECO:0000256" key="11">
    <source>
        <dbReference type="ARBA" id="ARBA00042639"/>
    </source>
</evidence>
<reference evidence="15 16" key="1">
    <citation type="submission" date="2009-10" db="EMBL/GenBank/DDBJ databases">
        <title>Complete sequence of Halothiobacillus neapolitanus c2.</title>
        <authorList>
            <consortium name="US DOE Joint Genome Institute"/>
            <person name="Lucas S."/>
            <person name="Copeland A."/>
            <person name="Lapidus A."/>
            <person name="Glavina del Rio T."/>
            <person name="Tice H."/>
            <person name="Bruce D."/>
            <person name="Goodwin L."/>
            <person name="Pitluck S."/>
            <person name="Davenport K."/>
            <person name="Brettin T."/>
            <person name="Detter J.C."/>
            <person name="Han C."/>
            <person name="Tapia R."/>
            <person name="Larimer F."/>
            <person name="Land M."/>
            <person name="Hauser L."/>
            <person name="Kyrpides N."/>
            <person name="Mikhailova N."/>
            <person name="Kerfeld C."/>
            <person name="Cannon G."/>
            <person name="Heinhort S."/>
        </authorList>
    </citation>
    <scope>NUCLEOTIDE SEQUENCE [LARGE SCALE GENOMIC DNA]</scope>
    <source>
        <strain evidence="16">ATCC 23641 / c2</strain>
    </source>
</reference>
<evidence type="ECO:0000256" key="5">
    <source>
        <dbReference type="ARBA" id="ARBA00022862"/>
    </source>
</evidence>
<keyword evidence="8" id="KW-0676">Redox-active center</keyword>
<dbReference type="GO" id="GO:0034599">
    <property type="term" value="P:cellular response to oxidative stress"/>
    <property type="evidence" value="ECO:0007669"/>
    <property type="project" value="TreeGrafter"/>
</dbReference>
<keyword evidence="5" id="KW-0049">Antioxidant</keyword>
<dbReference type="SUPFAM" id="SSF52833">
    <property type="entry name" value="Thioredoxin-like"/>
    <property type="match status" value="1"/>
</dbReference>
<dbReference type="PIRSF" id="PIRSF000239">
    <property type="entry name" value="AHPC"/>
    <property type="match status" value="1"/>
</dbReference>
<protein>
    <recommendedName>
        <fullName evidence="3">thioredoxin-dependent peroxiredoxin</fullName>
        <ecNumber evidence="3">1.11.1.24</ecNumber>
    </recommendedName>
    <alternativeName>
        <fullName evidence="9">Thioredoxin peroxidase</fullName>
    </alternativeName>
    <alternativeName>
        <fullName evidence="11">Thioredoxin-dependent peroxiredoxin Bcp</fullName>
    </alternativeName>
</protein>
<feature type="domain" description="Thioredoxin" evidence="14">
    <location>
        <begin position="4"/>
        <end position="157"/>
    </location>
</feature>
<name>D0KYH0_HALNC</name>
<evidence type="ECO:0000256" key="7">
    <source>
        <dbReference type="ARBA" id="ARBA00023157"/>
    </source>
</evidence>
<dbReference type="GO" id="GO:0045454">
    <property type="term" value="P:cell redox homeostasis"/>
    <property type="evidence" value="ECO:0007669"/>
    <property type="project" value="TreeGrafter"/>
</dbReference>
<evidence type="ECO:0000256" key="6">
    <source>
        <dbReference type="ARBA" id="ARBA00023002"/>
    </source>
</evidence>
<evidence type="ECO:0000256" key="1">
    <source>
        <dbReference type="ARBA" id="ARBA00003330"/>
    </source>
</evidence>
<dbReference type="OrthoDB" id="9812811at2"/>
<evidence type="ECO:0000259" key="14">
    <source>
        <dbReference type="PROSITE" id="PS51352"/>
    </source>
</evidence>
<dbReference type="CDD" id="cd03017">
    <property type="entry name" value="PRX_BCP"/>
    <property type="match status" value="1"/>
</dbReference>
<dbReference type="Pfam" id="PF00578">
    <property type="entry name" value="AhpC-TSA"/>
    <property type="match status" value="1"/>
</dbReference>
<dbReference type="STRING" id="555778.Hneap_0640"/>
<dbReference type="FunFam" id="3.40.30.10:FF:000007">
    <property type="entry name" value="Thioredoxin-dependent thiol peroxidase"/>
    <property type="match status" value="1"/>
</dbReference>
<dbReference type="InterPro" id="IPR036249">
    <property type="entry name" value="Thioredoxin-like_sf"/>
</dbReference>
<keyword evidence="7" id="KW-1015">Disulfide bond</keyword>